<keyword evidence="3 14" id="KW-0963">Cytoplasm</keyword>
<feature type="binding site" evidence="14">
    <location>
        <position position="291"/>
    </location>
    <ligand>
        <name>Zn(2+)</name>
        <dbReference type="ChEBI" id="CHEBI:29105"/>
        <note>catalytic</note>
    </ligand>
</feature>
<dbReference type="InterPro" id="IPR006195">
    <property type="entry name" value="aa-tRNA-synth_II"/>
</dbReference>
<dbReference type="SUPFAM" id="SSF55681">
    <property type="entry name" value="Class II aaRS and biotin synthetases"/>
    <property type="match status" value="1"/>
</dbReference>
<sequence>MSKVNIEMMRHSCAHLVAAAVQELYPDAKFGIGPTVENGFYYDIDFSKPIGEADLAKIEARAKGLMKKGVKFECEEMKLDEAVKFFKKIGQDYKVELLKDLKKKGTTKVKEKEEEEMKDLAGSLDKVTIYRTGEFVDLCRGPHLESVQEIGAFKLTKLAGAYWRGKSDNPQLQRIYGVCFESQAELDEYLKMLAEAEKRDHRKLGKELELFSFHDEGPGFAFFKPKGMIIWNELLNYWHKTHVQAGYDEVKTPIMLNRKLWETSGHWENYRENMYETKIDEMEYAIKPMNCPGGMLVYKEEIHSYRELPLRWGEIGLVHRHELSGTLSGLFRVRCFHQDDAHIFMRTDQIKEEIIGVIRLAEEIYTKFGLTYRLELSTRPKKSIGTDEAWELATAGLKGALDEFGKEYKINEGDGAFYGPKIDFHIQDAIGRTWQCGTIQLDMNLPERFNLTYVDDSGQEKRPVMIHRVIYGSMERFFGILIEHYAGAFPVWLSPVQVMLIPVSEKHAVGAEKINKNMLNAGIRVEMDAANETLGNRVRKAVAKKIPYIVVVGDKELAGEDWMIRIRGQEKQEKISQSDFTDRVLEEIKERK</sequence>
<dbReference type="InterPro" id="IPR045864">
    <property type="entry name" value="aa-tRNA-synth_II/BPL/LPL"/>
</dbReference>
<dbReference type="InterPro" id="IPR012947">
    <property type="entry name" value="tRNA_SAD"/>
</dbReference>
<dbReference type="SUPFAM" id="SSF55186">
    <property type="entry name" value="ThrRS/AlaRS common domain"/>
    <property type="match status" value="1"/>
</dbReference>
<feature type="binding site" evidence="14">
    <location>
        <position position="467"/>
    </location>
    <ligand>
        <name>Zn(2+)</name>
        <dbReference type="ChEBI" id="CHEBI:29105"/>
        <note>catalytic</note>
    </ligand>
</feature>
<evidence type="ECO:0000256" key="4">
    <source>
        <dbReference type="ARBA" id="ARBA00022555"/>
    </source>
</evidence>
<evidence type="ECO:0000256" key="6">
    <source>
        <dbReference type="ARBA" id="ARBA00022723"/>
    </source>
</evidence>
<name>A0A2M6W6M9_9BACT</name>
<evidence type="ECO:0000313" key="17">
    <source>
        <dbReference type="Proteomes" id="UP000231426"/>
    </source>
</evidence>
<evidence type="ECO:0000256" key="9">
    <source>
        <dbReference type="ARBA" id="ARBA00022840"/>
    </source>
</evidence>
<evidence type="ECO:0000259" key="15">
    <source>
        <dbReference type="PROSITE" id="PS50862"/>
    </source>
</evidence>
<accession>A0A2M6W6M9</accession>
<dbReference type="NCBIfam" id="TIGR00418">
    <property type="entry name" value="thrS"/>
    <property type="match status" value="1"/>
</dbReference>
<dbReference type="EMBL" id="PFBV01000003">
    <property type="protein sequence ID" value="PIT88395.1"/>
    <property type="molecule type" value="Genomic_DNA"/>
</dbReference>
<dbReference type="PANTHER" id="PTHR11451:SF44">
    <property type="entry name" value="THREONINE--TRNA LIGASE, CHLOROPLASTIC_MITOCHONDRIAL 2"/>
    <property type="match status" value="1"/>
</dbReference>
<dbReference type="InterPro" id="IPR018163">
    <property type="entry name" value="Thr/Ala-tRNA-synth_IIc_edit"/>
</dbReference>
<evidence type="ECO:0000256" key="12">
    <source>
        <dbReference type="ARBA" id="ARBA00023146"/>
    </source>
</evidence>
<evidence type="ECO:0000256" key="2">
    <source>
        <dbReference type="ARBA" id="ARBA00008226"/>
    </source>
</evidence>
<feature type="binding site" evidence="14">
    <location>
        <position position="342"/>
    </location>
    <ligand>
        <name>Zn(2+)</name>
        <dbReference type="ChEBI" id="CHEBI:29105"/>
        <note>catalytic</note>
    </ligand>
</feature>
<dbReference type="SUPFAM" id="SSF52954">
    <property type="entry name" value="Class II aaRS ABD-related"/>
    <property type="match status" value="1"/>
</dbReference>
<dbReference type="EC" id="6.1.1.3" evidence="14"/>
<keyword evidence="5 14" id="KW-0436">Ligase</keyword>
<evidence type="ECO:0000313" key="16">
    <source>
        <dbReference type="EMBL" id="PIT88395.1"/>
    </source>
</evidence>
<dbReference type="InterPro" id="IPR036621">
    <property type="entry name" value="Anticodon-bd_dom_sf"/>
</dbReference>
<dbReference type="GO" id="GO:0004829">
    <property type="term" value="F:threonine-tRNA ligase activity"/>
    <property type="evidence" value="ECO:0007669"/>
    <property type="project" value="UniProtKB-UniRule"/>
</dbReference>
<keyword evidence="8 14" id="KW-0862">Zinc</keyword>
<proteinExistence type="inferred from homology"/>
<dbReference type="GO" id="GO:0005737">
    <property type="term" value="C:cytoplasm"/>
    <property type="evidence" value="ECO:0007669"/>
    <property type="project" value="UniProtKB-SubCell"/>
</dbReference>
<dbReference type="Pfam" id="PF07973">
    <property type="entry name" value="tRNA_SAD"/>
    <property type="match status" value="1"/>
</dbReference>
<dbReference type="GO" id="GO:0005524">
    <property type="term" value="F:ATP binding"/>
    <property type="evidence" value="ECO:0007669"/>
    <property type="project" value="UniProtKB-UniRule"/>
</dbReference>
<comment type="catalytic activity">
    <reaction evidence="13 14">
        <text>tRNA(Thr) + L-threonine + ATP = L-threonyl-tRNA(Thr) + AMP + diphosphate + H(+)</text>
        <dbReference type="Rhea" id="RHEA:24624"/>
        <dbReference type="Rhea" id="RHEA-COMP:9670"/>
        <dbReference type="Rhea" id="RHEA-COMP:9704"/>
        <dbReference type="ChEBI" id="CHEBI:15378"/>
        <dbReference type="ChEBI" id="CHEBI:30616"/>
        <dbReference type="ChEBI" id="CHEBI:33019"/>
        <dbReference type="ChEBI" id="CHEBI:57926"/>
        <dbReference type="ChEBI" id="CHEBI:78442"/>
        <dbReference type="ChEBI" id="CHEBI:78534"/>
        <dbReference type="ChEBI" id="CHEBI:456215"/>
        <dbReference type="EC" id="6.1.1.3"/>
    </reaction>
</comment>
<keyword evidence="11 14" id="KW-0648">Protein biosynthesis</keyword>
<dbReference type="GO" id="GO:0046872">
    <property type="term" value="F:metal ion binding"/>
    <property type="evidence" value="ECO:0007669"/>
    <property type="project" value="UniProtKB-KW"/>
</dbReference>
<keyword evidence="7 14" id="KW-0547">Nucleotide-binding</keyword>
<dbReference type="CDD" id="cd00860">
    <property type="entry name" value="ThrRS_anticodon"/>
    <property type="match status" value="1"/>
</dbReference>
<dbReference type="InterPro" id="IPR002314">
    <property type="entry name" value="aa-tRNA-synt_IIb"/>
</dbReference>
<dbReference type="PRINTS" id="PR01047">
    <property type="entry name" value="TRNASYNTHTHR"/>
</dbReference>
<dbReference type="InterPro" id="IPR047246">
    <property type="entry name" value="ThrRS_anticodon"/>
</dbReference>
<evidence type="ECO:0000256" key="14">
    <source>
        <dbReference type="HAMAP-Rule" id="MF_00184"/>
    </source>
</evidence>
<feature type="domain" description="Aminoacyl-transfer RNA synthetases class-II family profile" evidence="15">
    <location>
        <begin position="225"/>
        <end position="490"/>
    </location>
</feature>
<dbReference type="InterPro" id="IPR002320">
    <property type="entry name" value="Thr-tRNA-ligase_IIa"/>
</dbReference>
<comment type="similarity">
    <text evidence="2 14">Belongs to the class-II aminoacyl-tRNA synthetase family.</text>
</comment>
<dbReference type="Gene3D" id="3.40.50.800">
    <property type="entry name" value="Anticodon-binding domain"/>
    <property type="match status" value="1"/>
</dbReference>
<comment type="caution">
    <text evidence="16">The sequence shown here is derived from an EMBL/GenBank/DDBJ whole genome shotgun (WGS) entry which is preliminary data.</text>
</comment>
<dbReference type="SMART" id="SM00863">
    <property type="entry name" value="tRNA_SAD"/>
    <property type="match status" value="1"/>
</dbReference>
<dbReference type="FunFam" id="3.40.50.800:FF:000001">
    <property type="entry name" value="Threonine--tRNA ligase"/>
    <property type="match status" value="1"/>
</dbReference>
<evidence type="ECO:0000256" key="1">
    <source>
        <dbReference type="ARBA" id="ARBA00004496"/>
    </source>
</evidence>
<dbReference type="GO" id="GO:0000049">
    <property type="term" value="F:tRNA binding"/>
    <property type="evidence" value="ECO:0007669"/>
    <property type="project" value="UniProtKB-KW"/>
</dbReference>
<evidence type="ECO:0000256" key="13">
    <source>
        <dbReference type="ARBA" id="ARBA00049515"/>
    </source>
</evidence>
<comment type="subcellular location">
    <subcellularLocation>
        <location evidence="1 14">Cytoplasm</location>
    </subcellularLocation>
</comment>
<comment type="caution">
    <text evidence="14">Lacks conserved residue(s) required for the propagation of feature annotation.</text>
</comment>
<dbReference type="HAMAP" id="MF_00184">
    <property type="entry name" value="Thr_tRNA_synth"/>
    <property type="match status" value="1"/>
</dbReference>
<evidence type="ECO:0000256" key="5">
    <source>
        <dbReference type="ARBA" id="ARBA00022598"/>
    </source>
</evidence>
<reference evidence="17" key="1">
    <citation type="submission" date="2017-09" db="EMBL/GenBank/DDBJ databases">
        <title>Depth-based differentiation of microbial function through sediment-hosted aquifers and enrichment of novel symbionts in the deep terrestrial subsurface.</title>
        <authorList>
            <person name="Probst A.J."/>
            <person name="Ladd B."/>
            <person name="Jarett J.K."/>
            <person name="Geller-Mcgrath D.E."/>
            <person name="Sieber C.M.K."/>
            <person name="Emerson J.B."/>
            <person name="Anantharaman K."/>
            <person name="Thomas B.C."/>
            <person name="Malmstrom R."/>
            <person name="Stieglmeier M."/>
            <person name="Klingl A."/>
            <person name="Woyke T."/>
            <person name="Ryan C.M."/>
            <person name="Banfield J.F."/>
        </authorList>
    </citation>
    <scope>NUCLEOTIDE SEQUENCE [LARGE SCALE GENOMIC DNA]</scope>
</reference>
<keyword evidence="12 14" id="KW-0030">Aminoacyl-tRNA synthetase</keyword>
<dbReference type="Gene3D" id="3.30.54.20">
    <property type="match status" value="1"/>
</dbReference>
<gene>
    <name evidence="14" type="primary">thrS</name>
    <name evidence="16" type="ORF">COU29_01235</name>
</gene>
<dbReference type="FunFam" id="3.30.930.10:FF:000019">
    <property type="entry name" value="Threonine--tRNA ligase"/>
    <property type="match status" value="1"/>
</dbReference>
<keyword evidence="9 14" id="KW-0067">ATP-binding</keyword>
<comment type="cofactor">
    <cofactor evidence="14">
        <name>Zn(2+)</name>
        <dbReference type="ChEBI" id="CHEBI:29105"/>
    </cofactor>
    <text evidence="14">Binds 1 zinc ion per subunit.</text>
</comment>
<dbReference type="Gene3D" id="3.30.980.10">
    <property type="entry name" value="Threonyl-trna Synthetase, Chain A, domain 2"/>
    <property type="match status" value="1"/>
</dbReference>
<dbReference type="InterPro" id="IPR004154">
    <property type="entry name" value="Anticodon-bd"/>
</dbReference>
<dbReference type="AlphaFoldDB" id="A0A2M6W6M9"/>
<dbReference type="Pfam" id="PF03129">
    <property type="entry name" value="HGTP_anticodon"/>
    <property type="match status" value="1"/>
</dbReference>
<keyword evidence="6 14" id="KW-0479">Metal-binding</keyword>
<evidence type="ECO:0000256" key="8">
    <source>
        <dbReference type="ARBA" id="ARBA00022833"/>
    </source>
</evidence>
<dbReference type="GO" id="GO:0006435">
    <property type="term" value="P:threonyl-tRNA aminoacylation"/>
    <property type="evidence" value="ECO:0007669"/>
    <property type="project" value="UniProtKB-UniRule"/>
</dbReference>
<evidence type="ECO:0000256" key="7">
    <source>
        <dbReference type="ARBA" id="ARBA00022741"/>
    </source>
</evidence>
<dbReference type="Gene3D" id="3.30.930.10">
    <property type="entry name" value="Bira Bifunctional Protein, Domain 2"/>
    <property type="match status" value="1"/>
</dbReference>
<dbReference type="PROSITE" id="PS50862">
    <property type="entry name" value="AA_TRNA_LIGASE_II"/>
    <property type="match status" value="1"/>
</dbReference>
<protein>
    <recommendedName>
        <fullName evidence="14">Threonine--tRNA ligase</fullName>
        <ecNumber evidence="14">6.1.1.3</ecNumber>
    </recommendedName>
    <alternativeName>
        <fullName evidence="14">Threonyl-tRNA synthetase</fullName>
        <shortName evidence="14">ThrRS</shortName>
    </alternativeName>
</protein>
<dbReference type="Pfam" id="PF00587">
    <property type="entry name" value="tRNA-synt_2b"/>
    <property type="match status" value="1"/>
</dbReference>
<organism evidence="16 17">
    <name type="scientific">Candidatus Magasanikbacteria bacterium CG10_big_fil_rev_8_21_14_0_10_36_32</name>
    <dbReference type="NCBI Taxonomy" id="1974646"/>
    <lineage>
        <taxon>Bacteria</taxon>
        <taxon>Candidatus Magasanikiibacteriota</taxon>
    </lineage>
</organism>
<dbReference type="PANTHER" id="PTHR11451">
    <property type="entry name" value="THREONINE-TRNA LIGASE"/>
    <property type="match status" value="1"/>
</dbReference>
<evidence type="ECO:0000256" key="10">
    <source>
        <dbReference type="ARBA" id="ARBA00022884"/>
    </source>
</evidence>
<keyword evidence="4 14" id="KW-0820">tRNA-binding</keyword>
<dbReference type="InterPro" id="IPR033728">
    <property type="entry name" value="ThrRS_core"/>
</dbReference>
<keyword evidence="10 14" id="KW-0694">RNA-binding</keyword>
<dbReference type="Proteomes" id="UP000231426">
    <property type="component" value="Unassembled WGS sequence"/>
</dbReference>
<comment type="subunit">
    <text evidence="14">Homodimer.</text>
</comment>
<evidence type="ECO:0000256" key="11">
    <source>
        <dbReference type="ARBA" id="ARBA00022917"/>
    </source>
</evidence>
<evidence type="ECO:0000256" key="3">
    <source>
        <dbReference type="ARBA" id="ARBA00022490"/>
    </source>
</evidence>
<dbReference type="CDD" id="cd00771">
    <property type="entry name" value="ThrRS_core"/>
    <property type="match status" value="1"/>
</dbReference>